<feature type="compositionally biased region" description="Polar residues" evidence="1">
    <location>
        <begin position="189"/>
        <end position="208"/>
    </location>
</feature>
<evidence type="ECO:0000256" key="1">
    <source>
        <dbReference type="SAM" id="MobiDB-lite"/>
    </source>
</evidence>
<feature type="compositionally biased region" description="Basic and acidic residues" evidence="1">
    <location>
        <begin position="1"/>
        <end position="10"/>
    </location>
</feature>
<organism evidence="2 3">
    <name type="scientific">Deinandra increscens subsp. villosa</name>
    <dbReference type="NCBI Taxonomy" id="3103831"/>
    <lineage>
        <taxon>Eukaryota</taxon>
        <taxon>Viridiplantae</taxon>
        <taxon>Streptophyta</taxon>
        <taxon>Embryophyta</taxon>
        <taxon>Tracheophyta</taxon>
        <taxon>Spermatophyta</taxon>
        <taxon>Magnoliopsida</taxon>
        <taxon>eudicotyledons</taxon>
        <taxon>Gunneridae</taxon>
        <taxon>Pentapetalae</taxon>
        <taxon>asterids</taxon>
        <taxon>campanulids</taxon>
        <taxon>Asterales</taxon>
        <taxon>Asteraceae</taxon>
        <taxon>Asteroideae</taxon>
        <taxon>Heliantheae alliance</taxon>
        <taxon>Madieae</taxon>
        <taxon>Madiinae</taxon>
        <taxon>Deinandra</taxon>
    </lineage>
</organism>
<feature type="compositionally biased region" description="Polar residues" evidence="1">
    <location>
        <begin position="562"/>
        <end position="573"/>
    </location>
</feature>
<feature type="region of interest" description="Disordered" evidence="1">
    <location>
        <begin position="758"/>
        <end position="781"/>
    </location>
</feature>
<feature type="region of interest" description="Disordered" evidence="1">
    <location>
        <begin position="562"/>
        <end position="652"/>
    </location>
</feature>
<reference evidence="2 3" key="1">
    <citation type="submission" date="2024-04" db="EMBL/GenBank/DDBJ databases">
        <title>The reference genome of an endangered Asteraceae, Deinandra increscens subsp. villosa, native to the Central Coast of California.</title>
        <authorList>
            <person name="Guilliams M."/>
            <person name="Hasenstab-Lehman K."/>
            <person name="Meyer R."/>
            <person name="Mcevoy S."/>
        </authorList>
    </citation>
    <scope>NUCLEOTIDE SEQUENCE [LARGE SCALE GENOMIC DNA]</scope>
    <source>
        <tissue evidence="2">Leaf</tissue>
    </source>
</reference>
<evidence type="ECO:0000313" key="3">
    <source>
        <dbReference type="Proteomes" id="UP001408789"/>
    </source>
</evidence>
<dbReference type="PANTHER" id="PTHR34835">
    <property type="entry name" value="OS07G0283600 PROTEIN-RELATED"/>
    <property type="match status" value="1"/>
</dbReference>
<accession>A0AAP0GZT0</accession>
<feature type="compositionally biased region" description="Polar residues" evidence="1">
    <location>
        <begin position="12"/>
        <end position="27"/>
    </location>
</feature>
<sequence>MDTGKGKPDVRPSNTVVATQSLSNSDLSKNKHVRPFLVASNEDREVDCANLVDSLQVFSISKKSDMMSSEPNAQTKLDEHHVDDSVENSQIQKRRKKYHPTNQSTWKHTPLRRSGRQKNMSRFSNTLDTAIPVDSSDKDSSILAVKVVSRINKCRKVNNDDEDVSRCIESSHSSKRSLRKRNHSEMRSSKNASEVLSPTLKMNKNGKNSVHKRKHDELKKPPPPKPKKIKWFGIRTRSSPSQFFRCVQILRPNQKAAVRRMGFGQLLTFRVDSIPLRLGHYVVDHFSPDCMVIQVGTRSVEVDSDSIQRLLGVPSGNTKIVEENKLPSRDNHVVKWRSRYDCSNIAPSHMVRNIKAARDEDSFNFRMDFIMCFLSVLVECNRNGRLKEKILDFISGDIDWKDIDWCDYILQSMKSCKELWKPNDINSPFAGPLSILTLLYVDSFECQGIVYDDTKNAISFWSKKLLKQRELLEIRNGGFGKGKYKGLSKVVDDGSNDFTNVDSDFLLTEVQMSIDILSNQKAYVDNLLLNLTKHSPDSPQLKSLMNSYEAILKFRPSSFIQSSSYVDPTQPGSTEDDDDQDDGNDADSSESESRAKSSSDDELGSYNETETTQLGDHDEPPRTPIHRGNDVDIPQLADDYEPPRTPIHRGYQVDTTQAGVFDEPPRTPTHRSLSKVDPAIHVDLNFPIGSPHHFDNDDVILSQVSLEKHYDFSIHSNATDSIISSILGDINDASLNDSTQLESLINSYEAILNFQPLSSKQSSSHSHPTKPASAEDRQDEQDVNVSYHHFETTEVGNDDEPPSKLVQEHVNVSEDHLISSTLGDIDHVTEKKTSQSDVDVAVKESAPPPPHESTPQFLAHSPDKSGAETGPKPTFPPSDALRCSSHRKLLSLLDPDELPKWTLGMTQIPIPCNDAESADISTPQVQSSAANVDNNGGHTLRHSTTNSTDCVSAIQVPFTDSETLFSSIQHPIDAVPISFVPSAEKIEEAVNKLESLRVNPLRSRTYSTVLKSPWFDRAVKIDAALSKEEKQIWDLLFKERSFSKSKQKSKALPAFILPGELIFYSINNVEANKAVMQTLMFDIPVNIVVLEAWVNVLNYDENRRSDDSPARFFCPPTLISSYLLHDHQADDNRRNNAFKESLLQHLDSYPINQDLKGVDMIFLPVEDSESFYLLVFEFKHPAISVIDSSPLSDPLVKLCDSDSYFDKDSAHKMKHIFCNYLKSIGHPKCQQLLSCKIDRLHIDWATSSIPNDNIIFVMRHMEKFMGRKYEFDCHFGTNGMRKKKQLKVLRQKYAAAILLSDVNLLKSKIKAFI</sequence>
<dbReference type="Gene3D" id="3.40.395.10">
    <property type="entry name" value="Adenoviral Proteinase, Chain A"/>
    <property type="match status" value="1"/>
</dbReference>
<dbReference type="InterPro" id="IPR038765">
    <property type="entry name" value="Papain-like_cys_pep_sf"/>
</dbReference>
<feature type="region of interest" description="Disordered" evidence="1">
    <location>
        <begin position="1"/>
        <end position="30"/>
    </location>
</feature>
<evidence type="ECO:0008006" key="4">
    <source>
        <dbReference type="Google" id="ProtNLM"/>
    </source>
</evidence>
<feature type="compositionally biased region" description="Basic residues" evidence="1">
    <location>
        <begin position="173"/>
        <end position="182"/>
    </location>
</feature>
<name>A0AAP0GZT0_9ASTR</name>
<feature type="region of interest" description="Disordered" evidence="1">
    <location>
        <begin position="161"/>
        <end position="229"/>
    </location>
</feature>
<dbReference type="EMBL" id="JBCNJP010000015">
    <property type="protein sequence ID" value="KAK9067079.1"/>
    <property type="molecule type" value="Genomic_DNA"/>
</dbReference>
<gene>
    <name evidence="2" type="ORF">SSX86_014403</name>
</gene>
<comment type="caution">
    <text evidence="2">The sequence shown here is derived from an EMBL/GenBank/DDBJ whole genome shotgun (WGS) entry which is preliminary data.</text>
</comment>
<proteinExistence type="predicted"/>
<protein>
    <recommendedName>
        <fullName evidence="4">Ubiquitin-like protease family profile domain-containing protein</fullName>
    </recommendedName>
</protein>
<feature type="compositionally biased region" description="Acidic residues" evidence="1">
    <location>
        <begin position="574"/>
        <end position="590"/>
    </location>
</feature>
<dbReference type="SUPFAM" id="SSF54001">
    <property type="entry name" value="Cysteine proteinases"/>
    <property type="match status" value="1"/>
</dbReference>
<keyword evidence="3" id="KW-1185">Reference proteome</keyword>
<feature type="region of interest" description="Disordered" evidence="1">
    <location>
        <begin position="80"/>
        <end position="118"/>
    </location>
</feature>
<feature type="region of interest" description="Disordered" evidence="1">
    <location>
        <begin position="821"/>
        <end position="880"/>
    </location>
</feature>
<dbReference type="PANTHER" id="PTHR34835:SF90">
    <property type="entry name" value="AMINOTRANSFERASE-LIKE PLANT MOBILE DOMAIN-CONTAINING PROTEIN"/>
    <property type="match status" value="1"/>
</dbReference>
<evidence type="ECO:0000313" key="2">
    <source>
        <dbReference type="EMBL" id="KAK9067079.1"/>
    </source>
</evidence>
<dbReference type="Proteomes" id="UP001408789">
    <property type="component" value="Unassembled WGS sequence"/>
</dbReference>
<feature type="compositionally biased region" description="Basic and acidic residues" evidence="1">
    <location>
        <begin position="824"/>
        <end position="834"/>
    </location>
</feature>